<dbReference type="Proteomes" id="UP000604083">
    <property type="component" value="Unassembled WGS sequence"/>
</dbReference>
<dbReference type="AlphaFoldDB" id="A0A934RVP2"/>
<dbReference type="EMBL" id="JAENIO010000048">
    <property type="protein sequence ID" value="MBK1835311.1"/>
    <property type="molecule type" value="Genomic_DNA"/>
</dbReference>
<evidence type="ECO:0000259" key="1">
    <source>
        <dbReference type="Pfam" id="PF21956"/>
    </source>
</evidence>
<dbReference type="InterPro" id="IPR053830">
    <property type="entry name" value="DUF6922"/>
</dbReference>
<dbReference type="Pfam" id="PF21956">
    <property type="entry name" value="DUF6922"/>
    <property type="match status" value="1"/>
</dbReference>
<keyword evidence="3" id="KW-1185">Reference proteome</keyword>
<protein>
    <recommendedName>
        <fullName evidence="1">DUF6922 domain-containing protein</fullName>
    </recommendedName>
</protein>
<accession>A0A934RVP2</accession>
<name>A0A934RVP2_9BACT</name>
<feature type="domain" description="DUF6922" evidence="1">
    <location>
        <begin position="4"/>
        <end position="54"/>
    </location>
</feature>
<evidence type="ECO:0000313" key="2">
    <source>
        <dbReference type="EMBL" id="MBK1835311.1"/>
    </source>
</evidence>
<sequence>MKPFSPHLFWDMDPESLCLDQHASWLVRRVLTHGCWADWQALLAIYGRNRLEEIARELRNLEPRAHAFCEAWFDWEPSA</sequence>
<reference evidence="2" key="1">
    <citation type="submission" date="2021-01" db="EMBL/GenBank/DDBJ databases">
        <title>Modified the classification status of verrucomicrobia.</title>
        <authorList>
            <person name="Feng X."/>
        </authorList>
    </citation>
    <scope>NUCLEOTIDE SEQUENCE</scope>
    <source>
        <strain evidence="2">KCTC 12986</strain>
    </source>
</reference>
<gene>
    <name evidence="2" type="ORF">JIN78_14675</name>
</gene>
<comment type="caution">
    <text evidence="2">The sequence shown here is derived from an EMBL/GenBank/DDBJ whole genome shotgun (WGS) entry which is preliminary data.</text>
</comment>
<dbReference type="RefSeq" id="WP_377174672.1">
    <property type="nucleotide sequence ID" value="NZ_JAENIO010000048.1"/>
</dbReference>
<evidence type="ECO:0000313" key="3">
    <source>
        <dbReference type="Proteomes" id="UP000604083"/>
    </source>
</evidence>
<proteinExistence type="predicted"/>
<organism evidence="2 3">
    <name type="scientific">Roseibacillus ishigakijimensis</name>
    <dbReference type="NCBI Taxonomy" id="454146"/>
    <lineage>
        <taxon>Bacteria</taxon>
        <taxon>Pseudomonadati</taxon>
        <taxon>Verrucomicrobiota</taxon>
        <taxon>Verrucomicrobiia</taxon>
        <taxon>Verrucomicrobiales</taxon>
        <taxon>Verrucomicrobiaceae</taxon>
        <taxon>Roseibacillus</taxon>
    </lineage>
</organism>